<reference evidence="3" key="2">
    <citation type="submission" date="2020-04" db="EMBL/GenBank/DDBJ databases">
        <authorList>
            <consortium name="NCBI Genome Project"/>
        </authorList>
    </citation>
    <scope>NUCLEOTIDE SEQUENCE</scope>
    <source>
        <strain evidence="3">CBS 342.82</strain>
    </source>
</reference>
<feature type="region of interest" description="Disordered" evidence="1">
    <location>
        <begin position="230"/>
        <end position="285"/>
    </location>
</feature>
<feature type="compositionally biased region" description="Basic and acidic residues" evidence="1">
    <location>
        <begin position="736"/>
        <end position="749"/>
    </location>
</feature>
<evidence type="ECO:0000256" key="1">
    <source>
        <dbReference type="SAM" id="MobiDB-lite"/>
    </source>
</evidence>
<feature type="compositionally biased region" description="Acidic residues" evidence="1">
    <location>
        <begin position="573"/>
        <end position="607"/>
    </location>
</feature>
<dbReference type="RefSeq" id="XP_033456864.1">
    <property type="nucleotide sequence ID" value="XM_033603391.1"/>
</dbReference>
<sequence>MATLPPPDVAMDISSPGHRMDQDDDIEIDISDYPIAFELTDDEQMVEDGEQARPDTATDENMDDDEPTIITHEEVMIDEPPLDNTTIGDDLDDELIDYDDDQAQQIPAPAIDQGQIQPATLEMVVAPFLVSTSESQTTLIGDPLSSSAEETSGLVPVLLSNGPSSQVEQQSLVAEESVAAPLSSSEYQEPIPATVDGVHNDKAPVEGKLTVKDIDPPTTVQEQVKNDEISAQQPQTEQNDEASDHTQQAEVDYEKSLTEEQSSTIETRIEPSEETLPPPTDTGLHPVMVKYRSTEFPLFKSQTSPNGLLENDNIASLSLANLMATCREQLAINTGENISDDQELCLKIDHMRSTLREHEPRAFEFSLQEVLDTFVHLYQNDATEEIPAMWLTIELIWNFSKLITEMKSAASEGLGMTHFEYVNSANGDYYQEEHPNEDEPDHASIDNEYYEPDEEYADEFEEEQAADHNGESQHHNELQDNAESASSNANPNNDNVDEVVAESSVSEAQVEDSQADAETDVESSKPPIEDSHDYPAAALATSTEDANDSAYAASNVEGHPGHPDNRVPSHEDTTEEQSDNEFDDAAEVYDAVGDEDFVTGEIEEAHEDDDHLEPKVNGEEVEEGAEQALLPGNDEADDNTLHDELDNAAVEQEEYANEDNIQNMPEPEEAVVPASGAAPTNDDLLEYDDDENAPLDTSTEQSTSEKNGDGTEHAEADASKTDSDPEGRSLLHNQTSKHESPRGKRRLEDNSDFDFIDFADDEPDVKKARAG</sequence>
<dbReference type="InterPro" id="IPR018822">
    <property type="entry name" value="UPF0646"/>
</dbReference>
<feature type="compositionally biased region" description="Acidic residues" evidence="1">
    <location>
        <begin position="683"/>
        <end position="693"/>
    </location>
</feature>
<dbReference type="Pfam" id="PF10336">
    <property type="entry name" value="DUF2420"/>
    <property type="match status" value="1"/>
</dbReference>
<reference evidence="3" key="3">
    <citation type="submission" date="2025-08" db="UniProtKB">
        <authorList>
            <consortium name="RefSeq"/>
        </authorList>
    </citation>
    <scope>IDENTIFICATION</scope>
    <source>
        <strain evidence="3">CBS 342.82</strain>
    </source>
</reference>
<protein>
    <submittedName>
        <fullName evidence="3">Uncharacterized protein</fullName>
    </submittedName>
</protein>
<feature type="compositionally biased region" description="Acidic residues" evidence="1">
    <location>
        <begin position="750"/>
        <end position="763"/>
    </location>
</feature>
<feature type="compositionally biased region" description="Basic and acidic residues" evidence="1">
    <location>
        <begin position="608"/>
        <end position="618"/>
    </location>
</feature>
<dbReference type="AlphaFoldDB" id="A0A6J3LVX8"/>
<evidence type="ECO:0000313" key="3">
    <source>
        <dbReference type="RefSeq" id="XP_033456864.1"/>
    </source>
</evidence>
<evidence type="ECO:0000313" key="2">
    <source>
        <dbReference type="Proteomes" id="UP000504637"/>
    </source>
</evidence>
<feature type="compositionally biased region" description="Acidic residues" evidence="1">
    <location>
        <begin position="509"/>
        <end position="521"/>
    </location>
</feature>
<dbReference type="OrthoDB" id="5339076at2759"/>
<name>A0A6J3LVX8_9PEZI</name>
<feature type="region of interest" description="Disordered" evidence="1">
    <location>
        <begin position="42"/>
        <end position="64"/>
    </location>
</feature>
<feature type="compositionally biased region" description="Low complexity" evidence="1">
    <location>
        <begin position="481"/>
        <end position="494"/>
    </location>
</feature>
<feature type="compositionally biased region" description="Polar residues" evidence="1">
    <location>
        <begin position="695"/>
        <end position="705"/>
    </location>
</feature>
<feature type="region of interest" description="Disordered" evidence="1">
    <location>
        <begin position="457"/>
        <end position="771"/>
    </location>
</feature>
<feature type="region of interest" description="Disordered" evidence="1">
    <location>
        <begin position="1"/>
        <end position="24"/>
    </location>
</feature>
<accession>A0A6J3LVX8</accession>
<dbReference type="Proteomes" id="UP000504637">
    <property type="component" value="Unplaced"/>
</dbReference>
<organism evidence="3">
    <name type="scientific">Dissoconium aciculare CBS 342.82</name>
    <dbReference type="NCBI Taxonomy" id="1314786"/>
    <lineage>
        <taxon>Eukaryota</taxon>
        <taxon>Fungi</taxon>
        <taxon>Dikarya</taxon>
        <taxon>Ascomycota</taxon>
        <taxon>Pezizomycotina</taxon>
        <taxon>Dothideomycetes</taxon>
        <taxon>Dothideomycetidae</taxon>
        <taxon>Mycosphaerellales</taxon>
        <taxon>Dissoconiaceae</taxon>
        <taxon>Dissoconium</taxon>
    </lineage>
</organism>
<feature type="compositionally biased region" description="Basic and acidic residues" evidence="1">
    <location>
        <begin position="559"/>
        <end position="572"/>
    </location>
</feature>
<gene>
    <name evidence="3" type="ORF">K489DRAFT_373061</name>
</gene>
<reference evidence="3" key="1">
    <citation type="submission" date="2020-01" db="EMBL/GenBank/DDBJ databases">
        <authorList>
            <consortium name="DOE Joint Genome Institute"/>
            <person name="Haridas S."/>
            <person name="Albert R."/>
            <person name="Binder M."/>
            <person name="Bloem J."/>
            <person name="Labutti K."/>
            <person name="Salamov A."/>
            <person name="Andreopoulos B."/>
            <person name="Baker S.E."/>
            <person name="Barry K."/>
            <person name="Bills G."/>
            <person name="Bluhm B.H."/>
            <person name="Cannon C."/>
            <person name="Castanera R."/>
            <person name="Culley D.E."/>
            <person name="Daum C."/>
            <person name="Ezra D."/>
            <person name="Gonzalez J.B."/>
            <person name="Henrissat B."/>
            <person name="Kuo A."/>
            <person name="Liang C."/>
            <person name="Lipzen A."/>
            <person name="Lutzoni F."/>
            <person name="Magnuson J."/>
            <person name="Mondo S."/>
            <person name="Nolan M."/>
            <person name="Ohm R."/>
            <person name="Pangilinan J."/>
            <person name="Park H.-J."/>
            <person name="Ramirez L."/>
            <person name="Alfaro M."/>
            <person name="Sun H."/>
            <person name="Tritt A."/>
            <person name="Yoshinaga Y."/>
            <person name="Zwiers L.-H."/>
            <person name="Turgeon B.G."/>
            <person name="Goodwin S.B."/>
            <person name="Spatafora J.W."/>
            <person name="Crous P.W."/>
            <person name="Grigoriev I.V."/>
        </authorList>
    </citation>
    <scope>NUCLEOTIDE SEQUENCE</scope>
    <source>
        <strain evidence="3">CBS 342.82</strain>
    </source>
</reference>
<keyword evidence="2" id="KW-1185">Reference proteome</keyword>
<feature type="region of interest" description="Disordered" evidence="1">
    <location>
        <begin position="181"/>
        <end position="201"/>
    </location>
</feature>
<feature type="compositionally biased region" description="Basic and acidic residues" evidence="1">
    <location>
        <begin position="706"/>
        <end position="729"/>
    </location>
</feature>
<dbReference type="GeneID" id="54361191"/>
<proteinExistence type="predicted"/>
<feature type="compositionally biased region" description="Basic and acidic residues" evidence="1">
    <location>
        <begin position="465"/>
        <end position="478"/>
    </location>
</feature>